<gene>
    <name evidence="1" type="ORF">NUW54_g3430</name>
</gene>
<proteinExistence type="predicted"/>
<dbReference type="EMBL" id="JANSHE010000717">
    <property type="protein sequence ID" value="KAJ3007732.1"/>
    <property type="molecule type" value="Genomic_DNA"/>
</dbReference>
<keyword evidence="2" id="KW-1185">Reference proteome</keyword>
<reference evidence="1" key="1">
    <citation type="submission" date="2022-08" db="EMBL/GenBank/DDBJ databases">
        <title>Genome Sequence of Pycnoporus sanguineus.</title>
        <authorList>
            <person name="Buettner E."/>
        </authorList>
    </citation>
    <scope>NUCLEOTIDE SEQUENCE</scope>
    <source>
        <strain evidence="1">CG-C14</strain>
    </source>
</reference>
<organism evidence="1 2">
    <name type="scientific">Trametes sanguinea</name>
    <dbReference type="NCBI Taxonomy" id="158606"/>
    <lineage>
        <taxon>Eukaryota</taxon>
        <taxon>Fungi</taxon>
        <taxon>Dikarya</taxon>
        <taxon>Basidiomycota</taxon>
        <taxon>Agaricomycotina</taxon>
        <taxon>Agaricomycetes</taxon>
        <taxon>Polyporales</taxon>
        <taxon>Polyporaceae</taxon>
        <taxon>Trametes</taxon>
    </lineage>
</organism>
<comment type="caution">
    <text evidence="1">The sequence shown here is derived from an EMBL/GenBank/DDBJ whole genome shotgun (WGS) entry which is preliminary data.</text>
</comment>
<accession>A0ACC1Q0T0</accession>
<protein>
    <submittedName>
        <fullName evidence="1">Uncharacterized protein</fullName>
    </submittedName>
</protein>
<evidence type="ECO:0000313" key="2">
    <source>
        <dbReference type="Proteomes" id="UP001144978"/>
    </source>
</evidence>
<dbReference type="Proteomes" id="UP001144978">
    <property type="component" value="Unassembled WGS sequence"/>
</dbReference>
<evidence type="ECO:0000313" key="1">
    <source>
        <dbReference type="EMBL" id="KAJ3007732.1"/>
    </source>
</evidence>
<sequence>MFAASVQPTLVSLFSSTGSDPLGLFSTHADASLPSDSFICILNDATSQPPPSPPRVWWATVLHIQSPTLRTTFIRCPPLQATNADRVRSGGLKQDLGLKHPWMHIQVRNMHKEWAFEVGIVDQSGREGIVRCATFQRTLGMRVTAVVKRSGSGVENTSLRSYARIDGNRIPSMQGDTRFLGYSSTTRVTVELVRELLYLLREPKLKLGSRPILLLPLSFPPPSSRPLTAWCTITLNLPSLLPHFSSATLTRSTDDESTSPSLRTGQSPVAQVPSGIYSHVSYVKVYATCRLRRIWFSEGGPQQRLPWEFELYGRMSAMSLDASPAVRCLSSATIFSSSIAMSETRSPRVNKALMANFKGQTVRLIAKLKSFRDDVAIVEASDGGEVEVRVLKDYQGDSPYVEIIGQVADERTIKMKGFIPLGDSVDMKLADDVVQVWHDPKFVPFSHLGVAVEGNSNPPQISCRLGMLLTAGSRKPRTSLCGSILLSSSFRTFRGDARAAWWLPEYRRQGAMPDRHGEETASAQAALAPRRQGPDWTPPIAYPRVRCASTLHPPRQIAILDDNCAAPQDHGFSTVS</sequence>
<name>A0ACC1Q0T0_9APHY</name>